<dbReference type="AlphaFoldDB" id="A0A0G2H1A7"/>
<feature type="compositionally biased region" description="Basic and acidic residues" evidence="3">
    <location>
        <begin position="514"/>
        <end position="525"/>
    </location>
</feature>
<comment type="caution">
    <text evidence="5">The sequence shown here is derived from an EMBL/GenBank/DDBJ whole genome shotgun (WGS) entry which is preliminary data.</text>
</comment>
<gene>
    <name evidence="5" type="ORF">UCRPC4_g03295</name>
</gene>
<evidence type="ECO:0000256" key="3">
    <source>
        <dbReference type="SAM" id="MobiDB-lite"/>
    </source>
</evidence>
<evidence type="ECO:0000313" key="5">
    <source>
        <dbReference type="EMBL" id="KKY22600.1"/>
    </source>
</evidence>
<dbReference type="SUPFAM" id="SSF50965">
    <property type="entry name" value="Galactose oxidase, central domain"/>
    <property type="match status" value="1"/>
</dbReference>
<keyword evidence="4" id="KW-0472">Membrane</keyword>
<keyword evidence="4" id="KW-0812">Transmembrane</keyword>
<dbReference type="EMBL" id="LCWF01000076">
    <property type="protein sequence ID" value="KKY22600.1"/>
    <property type="molecule type" value="Genomic_DNA"/>
</dbReference>
<keyword evidence="4" id="KW-1133">Transmembrane helix</keyword>
<feature type="region of interest" description="Disordered" evidence="3">
    <location>
        <begin position="330"/>
        <end position="351"/>
    </location>
</feature>
<feature type="compositionally biased region" description="Polar residues" evidence="3">
    <location>
        <begin position="422"/>
        <end position="432"/>
    </location>
</feature>
<accession>A0A0G2H1A7</accession>
<organism evidence="5 6">
    <name type="scientific">Phaeomoniella chlamydospora</name>
    <name type="common">Phaeoacremonium chlamydosporum</name>
    <dbReference type="NCBI Taxonomy" id="158046"/>
    <lineage>
        <taxon>Eukaryota</taxon>
        <taxon>Fungi</taxon>
        <taxon>Dikarya</taxon>
        <taxon>Ascomycota</taxon>
        <taxon>Pezizomycotina</taxon>
        <taxon>Eurotiomycetes</taxon>
        <taxon>Chaetothyriomycetidae</taxon>
        <taxon>Phaeomoniellales</taxon>
        <taxon>Phaeomoniellaceae</taxon>
        <taxon>Phaeomoniella</taxon>
    </lineage>
</organism>
<dbReference type="InterPro" id="IPR015915">
    <property type="entry name" value="Kelch-typ_b-propeller"/>
</dbReference>
<feature type="region of interest" description="Disordered" evidence="3">
    <location>
        <begin position="505"/>
        <end position="578"/>
    </location>
</feature>
<reference evidence="5 6" key="2">
    <citation type="submission" date="2015-05" db="EMBL/GenBank/DDBJ databases">
        <authorList>
            <person name="Morales-Cruz A."/>
            <person name="Amrine K.C."/>
            <person name="Cantu D."/>
        </authorList>
    </citation>
    <scope>NUCLEOTIDE SEQUENCE [LARGE SCALE GENOMIC DNA]</scope>
    <source>
        <strain evidence="5">UCRPC4</strain>
    </source>
</reference>
<keyword evidence="6" id="KW-1185">Reference proteome</keyword>
<evidence type="ECO:0000256" key="4">
    <source>
        <dbReference type="SAM" id="Phobius"/>
    </source>
</evidence>
<protein>
    <submittedName>
        <fullName evidence="5">Putative kelch repeat protein</fullName>
    </submittedName>
</protein>
<dbReference type="OrthoDB" id="10251809at2759"/>
<dbReference type="PANTHER" id="PTHR46093">
    <property type="entry name" value="ACYL-COA-BINDING DOMAIN-CONTAINING PROTEIN 5"/>
    <property type="match status" value="1"/>
</dbReference>
<sequence length="601" mass="62661">MTGLPIPSGPPPVANGFLWNSYTKLFLYGGEYSDNPVTSPSAYALWTYDIPSSSWSSVASPTTTAGTNSDDGGVTVQQAAEGAGINIPQLGLGYYFGGHLDGYTTEGWSQSIARVYLRSMIEFTFPGFANAAIDGDPTAGSSGLWRNITTGGLQDSAGFTERADGILAYIPGYGKNGIIIGLAGGTNATFTQMNVIDVYDIATSTWYKQYTSGTTPEYRVNPCAVVVSAPDGSSTNVYMFGGQNLLPYGEQTQYSDTWILTIPSFTWIKVDTSDQSVPPGRSGHTCNVWNSQMVVVGGYVGEDLSCDSPGIYVFDTANLTWINEYKSLETDTSSNPQNQQESQEGDASGLAGSFDYKVPAKVQSVIGGNSEGGATVTSPVASATSGPFATGSARTYSVTETGTAAVSTVTSKTTSTDSSGAVSTETTVSTIPSGGGSSSDGGDNKGARLAAIIAGVIAGVLFLLAAYLGWCVYMYRRHLTLYKNHVAMSQRVALGVDTQNKTGLLFPGTGGREFSSDDTHVRPSEEGSSTGKSGKRGRGYVPVPGGKSEGGGFTTGDSSSGGNRGGDSASISSTEDLLRQGEPSLMGVFLNPRRTLRVVNT</sequence>
<dbReference type="Proteomes" id="UP000053317">
    <property type="component" value="Unassembled WGS sequence"/>
</dbReference>
<feature type="compositionally biased region" description="Low complexity" evidence="3">
    <location>
        <begin position="406"/>
        <end position="421"/>
    </location>
</feature>
<evidence type="ECO:0000256" key="1">
    <source>
        <dbReference type="ARBA" id="ARBA00022441"/>
    </source>
</evidence>
<dbReference type="Gene3D" id="2.120.10.80">
    <property type="entry name" value="Kelch-type beta propeller"/>
    <property type="match status" value="1"/>
</dbReference>
<name>A0A0G2H1A7_PHACM</name>
<feature type="transmembrane region" description="Helical" evidence="4">
    <location>
        <begin position="449"/>
        <end position="473"/>
    </location>
</feature>
<keyword evidence="2" id="KW-0677">Repeat</keyword>
<evidence type="ECO:0000313" key="6">
    <source>
        <dbReference type="Proteomes" id="UP000053317"/>
    </source>
</evidence>
<dbReference type="Pfam" id="PF24681">
    <property type="entry name" value="Kelch_KLHDC2_KLHL20_DRC7"/>
    <property type="match status" value="1"/>
</dbReference>
<feature type="compositionally biased region" description="Low complexity" evidence="3">
    <location>
        <begin position="555"/>
        <end position="570"/>
    </location>
</feature>
<dbReference type="InterPro" id="IPR011043">
    <property type="entry name" value="Gal_Oxase/kelch_b-propeller"/>
</dbReference>
<evidence type="ECO:0000256" key="2">
    <source>
        <dbReference type="ARBA" id="ARBA00022737"/>
    </source>
</evidence>
<reference evidence="5 6" key="1">
    <citation type="submission" date="2015-05" db="EMBL/GenBank/DDBJ databases">
        <title>Distinctive expansion of gene families associated with plant cell wall degradation and secondary metabolism in the genomes of grapevine trunk pathogens.</title>
        <authorList>
            <person name="Lawrence D.P."/>
            <person name="Travadon R."/>
            <person name="Rolshausen P.E."/>
            <person name="Baumgartner K."/>
        </authorList>
    </citation>
    <scope>NUCLEOTIDE SEQUENCE [LARGE SCALE GENOMIC DNA]</scope>
    <source>
        <strain evidence="5">UCRPC4</strain>
    </source>
</reference>
<keyword evidence="1" id="KW-0880">Kelch repeat</keyword>
<proteinExistence type="predicted"/>
<feature type="compositionally biased region" description="Low complexity" evidence="3">
    <location>
        <begin position="333"/>
        <end position="342"/>
    </location>
</feature>
<feature type="region of interest" description="Disordered" evidence="3">
    <location>
        <begin position="406"/>
        <end position="442"/>
    </location>
</feature>
<dbReference type="PANTHER" id="PTHR46093:SF18">
    <property type="entry name" value="FIBRONECTIN TYPE-III DOMAIN-CONTAINING PROTEIN"/>
    <property type="match status" value="1"/>
</dbReference>